<proteinExistence type="inferred from homology"/>
<comment type="caution">
    <text evidence="6">The sequence shown here is derived from an EMBL/GenBank/DDBJ whole genome shotgun (WGS) entry which is preliminary data.</text>
</comment>
<evidence type="ECO:0000313" key="6">
    <source>
        <dbReference type="EMBL" id="KAF7256866.1"/>
    </source>
</evidence>
<sequence>MLLKDSILSPEIILSAGTFETPAILLRSGIGTSGVSVLTQTSALTSIAYLRTSLQRLHNISRPDIQFTFIAAAVFEQEIFRTLGHFLDSVWRQFLPPAGQDLKNTIIILVSLLEPASRGRVQLHPPSSQSGQTTQPQIDPAFFNVVSDMERMVEAVSWLYSILTGHKALVPSVDQPSLLPPIQMAPRGLEAFRALGAQLHIPTYPGCPDPPSNQENSNDQHSGVSKKWGQFFGCLIQSITISNYHFVGTCPVAAGQEQSIGSVVSSNLKVIGLRNLRVADASVVPTIPTGNPATYAIAIGNYVARIIFQQYLDNSMGNGN</sequence>
<dbReference type="Pfam" id="PF05199">
    <property type="entry name" value="GMC_oxred_C"/>
    <property type="match status" value="1"/>
</dbReference>
<feature type="domain" description="Glucose-methanol-choline oxidoreductase N-terminal" evidence="5">
    <location>
        <begin position="17"/>
        <end position="31"/>
    </location>
</feature>
<dbReference type="PROSITE" id="PS00624">
    <property type="entry name" value="GMC_OXRED_2"/>
    <property type="match status" value="1"/>
</dbReference>
<keyword evidence="7" id="KW-1185">Reference proteome</keyword>
<evidence type="ECO:0000256" key="1">
    <source>
        <dbReference type="ARBA" id="ARBA00001974"/>
    </source>
</evidence>
<keyword evidence="3" id="KW-0285">Flavoprotein</keyword>
<evidence type="ECO:0000256" key="3">
    <source>
        <dbReference type="ARBA" id="ARBA00022630"/>
    </source>
</evidence>
<dbReference type="PANTHER" id="PTHR11552:SF147">
    <property type="entry name" value="CHOLINE DEHYDROGENASE, MITOCHONDRIAL"/>
    <property type="match status" value="1"/>
</dbReference>
<dbReference type="GO" id="GO:0050660">
    <property type="term" value="F:flavin adenine dinucleotide binding"/>
    <property type="evidence" value="ECO:0007669"/>
    <property type="project" value="InterPro"/>
</dbReference>
<evidence type="ECO:0000256" key="2">
    <source>
        <dbReference type="ARBA" id="ARBA00010790"/>
    </source>
</evidence>
<dbReference type="InterPro" id="IPR036188">
    <property type="entry name" value="FAD/NAD-bd_sf"/>
</dbReference>
<dbReference type="Proteomes" id="UP000822476">
    <property type="component" value="Unassembled WGS sequence"/>
</dbReference>
<comment type="cofactor">
    <cofactor evidence="1">
        <name>FAD</name>
        <dbReference type="ChEBI" id="CHEBI:57692"/>
    </cofactor>
</comment>
<name>A0A8S9YU09_9TREM</name>
<evidence type="ECO:0000256" key="4">
    <source>
        <dbReference type="ARBA" id="ARBA00022827"/>
    </source>
</evidence>
<dbReference type="GO" id="GO:0016614">
    <property type="term" value="F:oxidoreductase activity, acting on CH-OH group of donors"/>
    <property type="evidence" value="ECO:0007669"/>
    <property type="project" value="InterPro"/>
</dbReference>
<dbReference type="EMBL" id="JTDE01002797">
    <property type="protein sequence ID" value="KAF7256866.1"/>
    <property type="molecule type" value="Genomic_DNA"/>
</dbReference>
<dbReference type="InterPro" id="IPR007867">
    <property type="entry name" value="GMC_OxRtase_C"/>
</dbReference>
<evidence type="ECO:0000259" key="5">
    <source>
        <dbReference type="PROSITE" id="PS00624"/>
    </source>
</evidence>
<dbReference type="PANTHER" id="PTHR11552">
    <property type="entry name" value="GLUCOSE-METHANOL-CHOLINE GMC OXIDOREDUCTASE"/>
    <property type="match status" value="1"/>
</dbReference>
<gene>
    <name evidence="6" type="ORF">EG68_05580</name>
</gene>
<dbReference type="Gene3D" id="3.30.560.10">
    <property type="entry name" value="Glucose Oxidase, domain 3"/>
    <property type="match status" value="1"/>
</dbReference>
<dbReference type="SUPFAM" id="SSF51905">
    <property type="entry name" value="FAD/NAD(P)-binding domain"/>
    <property type="match status" value="1"/>
</dbReference>
<dbReference type="InterPro" id="IPR012132">
    <property type="entry name" value="GMC_OxRdtase"/>
</dbReference>
<dbReference type="OrthoDB" id="269227at2759"/>
<dbReference type="AlphaFoldDB" id="A0A8S9YU09"/>
<reference evidence="6" key="1">
    <citation type="submission" date="2019-07" db="EMBL/GenBank/DDBJ databases">
        <title>Annotation for the trematode Paragonimus miyazaki's.</title>
        <authorList>
            <person name="Choi Y.-J."/>
        </authorList>
    </citation>
    <scope>NUCLEOTIDE SEQUENCE</scope>
    <source>
        <strain evidence="6">Japan</strain>
    </source>
</reference>
<dbReference type="SUPFAM" id="SSF54373">
    <property type="entry name" value="FAD-linked reductases, C-terminal domain"/>
    <property type="match status" value="1"/>
</dbReference>
<keyword evidence="4" id="KW-0274">FAD</keyword>
<comment type="similarity">
    <text evidence="2">Belongs to the GMC oxidoreductase family.</text>
</comment>
<protein>
    <recommendedName>
        <fullName evidence="5">Glucose-methanol-choline oxidoreductase N-terminal domain-containing protein</fullName>
    </recommendedName>
</protein>
<organism evidence="6 7">
    <name type="scientific">Paragonimus skrjabini miyazakii</name>
    <dbReference type="NCBI Taxonomy" id="59628"/>
    <lineage>
        <taxon>Eukaryota</taxon>
        <taxon>Metazoa</taxon>
        <taxon>Spiralia</taxon>
        <taxon>Lophotrochozoa</taxon>
        <taxon>Platyhelminthes</taxon>
        <taxon>Trematoda</taxon>
        <taxon>Digenea</taxon>
        <taxon>Plagiorchiida</taxon>
        <taxon>Troglotremata</taxon>
        <taxon>Troglotrematidae</taxon>
        <taxon>Paragonimus</taxon>
    </lineage>
</organism>
<dbReference type="Gene3D" id="3.50.50.60">
    <property type="entry name" value="FAD/NAD(P)-binding domain"/>
    <property type="match status" value="2"/>
</dbReference>
<accession>A0A8S9YU09</accession>
<evidence type="ECO:0000313" key="7">
    <source>
        <dbReference type="Proteomes" id="UP000822476"/>
    </source>
</evidence>
<dbReference type="InterPro" id="IPR000172">
    <property type="entry name" value="GMC_OxRdtase_N"/>
</dbReference>